<keyword evidence="4" id="KW-1133">Transmembrane helix</keyword>
<keyword evidence="8" id="KW-1185">Reference proteome</keyword>
<dbReference type="GO" id="GO:0003676">
    <property type="term" value="F:nucleic acid binding"/>
    <property type="evidence" value="ECO:0007669"/>
    <property type="project" value="InterPro"/>
</dbReference>
<keyword evidence="2" id="KW-0812">Transmembrane</keyword>
<dbReference type="InterPro" id="IPR000008">
    <property type="entry name" value="C2_dom"/>
</dbReference>
<dbReference type="EMBL" id="BMAV01020994">
    <property type="protein sequence ID" value="GFY74837.1"/>
    <property type="molecule type" value="Genomic_DNA"/>
</dbReference>
<dbReference type="GO" id="GO:0016020">
    <property type="term" value="C:membrane"/>
    <property type="evidence" value="ECO:0007669"/>
    <property type="project" value="UniProtKB-SubCell"/>
</dbReference>
<organism evidence="7 8">
    <name type="scientific">Trichonephila inaurata madagascariensis</name>
    <dbReference type="NCBI Taxonomy" id="2747483"/>
    <lineage>
        <taxon>Eukaryota</taxon>
        <taxon>Metazoa</taxon>
        <taxon>Ecdysozoa</taxon>
        <taxon>Arthropoda</taxon>
        <taxon>Chelicerata</taxon>
        <taxon>Arachnida</taxon>
        <taxon>Araneae</taxon>
        <taxon>Araneomorphae</taxon>
        <taxon>Entelegynae</taxon>
        <taxon>Araneoidea</taxon>
        <taxon>Nephilidae</taxon>
        <taxon>Trichonephila</taxon>
        <taxon>Trichonephila inaurata</taxon>
    </lineage>
</organism>
<comment type="caution">
    <text evidence="7">The sequence shown here is derived from an EMBL/GenBank/DDBJ whole genome shotgun (WGS) entry which is preliminary data.</text>
</comment>
<evidence type="ECO:0000259" key="6">
    <source>
        <dbReference type="PROSITE" id="PS50004"/>
    </source>
</evidence>
<keyword evidence="3" id="KW-0677">Repeat</keyword>
<dbReference type="Pfam" id="PF00168">
    <property type="entry name" value="C2"/>
    <property type="match status" value="1"/>
</dbReference>
<sequence>MVIPRASLPTAFLEGLSAFRDIDAETDMMQIKNKDVMAFVVYPCELENVPEFGGFQEWLNSFELIKGKRSHWSSKSEKVMAILKGCFRIYKTPLPPHVMDPSLPITEGEEGLFGGLPSNKPTKVLIRAYMVKALNLKPSDVTNTTDAYIVLLLGKQRLSDKEHYISKQQNPVFGRCFEFVANFPQDCILHVQLFDWNLVGSDALIGETVIDLENRFYSKHRPTCGLARVYETFAKGLETFSRDDIYNVDETGINWKALPKKSIASKRESTAPGFKVSKESVTAMVCANASRTHTLPLLVIDKSKKPRCFKNVSCLPTLYKAQKSTWMNSAHFSEWYSKVFIPNVKKLREREGKTGKVLLILDNAPCHPCVEILNAIDDDFSVMYLLPNVTALVQPMDQGVIVKLKTIYRKRSFAEITFGRKRRSQQRETVHWTGCAPLTRFPPSGRASKFEAVTTSQFRKRLTHSYRSLFCFVPRVNKWKGGREKRKKTGYLTQRNELFSFLCSRWANEDGEYGLESLASVEGDFARKVFVGPGAP</sequence>
<evidence type="ECO:0000256" key="4">
    <source>
        <dbReference type="ARBA" id="ARBA00022989"/>
    </source>
</evidence>
<dbReference type="PANTHER" id="PTHR12546">
    <property type="entry name" value="FER-1-LIKE"/>
    <property type="match status" value="1"/>
</dbReference>
<dbReference type="GO" id="GO:0007009">
    <property type="term" value="P:plasma membrane organization"/>
    <property type="evidence" value="ECO:0007669"/>
    <property type="project" value="TreeGrafter"/>
</dbReference>
<dbReference type="Pfam" id="PF03184">
    <property type="entry name" value="DDE_1"/>
    <property type="match status" value="1"/>
</dbReference>
<evidence type="ECO:0000256" key="1">
    <source>
        <dbReference type="ARBA" id="ARBA00004167"/>
    </source>
</evidence>
<comment type="subcellular location">
    <subcellularLocation>
        <location evidence="1">Membrane</location>
        <topology evidence="1">Single-pass membrane protein</topology>
    </subcellularLocation>
</comment>
<dbReference type="CDD" id="cd04037">
    <property type="entry name" value="C2E_Ferlin"/>
    <property type="match status" value="1"/>
</dbReference>
<dbReference type="InterPro" id="IPR035892">
    <property type="entry name" value="C2_domain_sf"/>
</dbReference>
<dbReference type="Gene3D" id="2.60.40.150">
    <property type="entry name" value="C2 domain"/>
    <property type="match status" value="1"/>
</dbReference>
<dbReference type="InterPro" id="IPR037724">
    <property type="entry name" value="C2E_Ferlin"/>
</dbReference>
<dbReference type="PANTHER" id="PTHR12546:SF60">
    <property type="entry name" value="MISFIRE, ISOFORM F"/>
    <property type="match status" value="1"/>
</dbReference>
<evidence type="ECO:0000313" key="8">
    <source>
        <dbReference type="Proteomes" id="UP000886998"/>
    </source>
</evidence>
<protein>
    <submittedName>
        <fullName evidence="7">Otoferlin</fullName>
    </submittedName>
</protein>
<evidence type="ECO:0000256" key="3">
    <source>
        <dbReference type="ARBA" id="ARBA00022737"/>
    </source>
</evidence>
<evidence type="ECO:0000313" key="7">
    <source>
        <dbReference type="EMBL" id="GFY74837.1"/>
    </source>
</evidence>
<evidence type="ECO:0000256" key="5">
    <source>
        <dbReference type="ARBA" id="ARBA00023136"/>
    </source>
</evidence>
<feature type="domain" description="C2" evidence="6">
    <location>
        <begin position="107"/>
        <end position="225"/>
    </location>
</feature>
<keyword evidence="5" id="KW-0472">Membrane</keyword>
<evidence type="ECO:0000256" key="2">
    <source>
        <dbReference type="ARBA" id="ARBA00022692"/>
    </source>
</evidence>
<dbReference type="InterPro" id="IPR036397">
    <property type="entry name" value="RNaseH_sf"/>
</dbReference>
<proteinExistence type="predicted"/>
<dbReference type="SUPFAM" id="SSF49562">
    <property type="entry name" value="C2 domain (Calcium/lipid-binding domain, CaLB)"/>
    <property type="match status" value="1"/>
</dbReference>
<dbReference type="Proteomes" id="UP000886998">
    <property type="component" value="Unassembled WGS sequence"/>
</dbReference>
<dbReference type="PROSITE" id="PS50004">
    <property type="entry name" value="C2"/>
    <property type="match status" value="1"/>
</dbReference>
<dbReference type="InterPro" id="IPR037721">
    <property type="entry name" value="Ferlin"/>
</dbReference>
<dbReference type="OrthoDB" id="6433439at2759"/>
<gene>
    <name evidence="7" type="primary">OTOF</name>
    <name evidence="7" type="ORF">TNIN_370161</name>
</gene>
<accession>A0A8X6YQR9</accession>
<name>A0A8X6YQR9_9ARAC</name>
<dbReference type="SMART" id="SM00239">
    <property type="entry name" value="C2"/>
    <property type="match status" value="1"/>
</dbReference>
<dbReference type="Gene3D" id="3.30.420.10">
    <property type="entry name" value="Ribonuclease H-like superfamily/Ribonuclease H"/>
    <property type="match status" value="1"/>
</dbReference>
<reference evidence="7" key="1">
    <citation type="submission" date="2020-08" db="EMBL/GenBank/DDBJ databases">
        <title>Multicomponent nature underlies the extraordinary mechanical properties of spider dragline silk.</title>
        <authorList>
            <person name="Kono N."/>
            <person name="Nakamura H."/>
            <person name="Mori M."/>
            <person name="Yoshida Y."/>
            <person name="Ohtoshi R."/>
            <person name="Malay A.D."/>
            <person name="Moran D.A.P."/>
            <person name="Tomita M."/>
            <person name="Numata K."/>
            <person name="Arakawa K."/>
        </authorList>
    </citation>
    <scope>NUCLEOTIDE SEQUENCE</scope>
</reference>
<dbReference type="InterPro" id="IPR004875">
    <property type="entry name" value="DDE_SF_endonuclease_dom"/>
</dbReference>
<dbReference type="AlphaFoldDB" id="A0A8X6YQR9"/>